<dbReference type="EMBL" id="APCN01005736">
    <property type="status" value="NOT_ANNOTATED_CDS"/>
    <property type="molecule type" value="Genomic_DNA"/>
</dbReference>
<dbReference type="InterPro" id="IPR029135">
    <property type="entry name" value="PPP1R35_C"/>
</dbReference>
<proteinExistence type="inferred from homology"/>
<dbReference type="VEuPathDB" id="VectorBase:AARA21_000754"/>
<evidence type="ECO:0000313" key="8">
    <source>
        <dbReference type="Proteomes" id="UP000075840"/>
    </source>
</evidence>
<evidence type="ECO:0000256" key="2">
    <source>
        <dbReference type="ARBA" id="ARBA00022490"/>
    </source>
</evidence>
<organism evidence="7 8">
    <name type="scientific">Anopheles arabiensis</name>
    <name type="common">Mosquito</name>
    <dbReference type="NCBI Taxonomy" id="7173"/>
    <lineage>
        <taxon>Eukaryota</taxon>
        <taxon>Metazoa</taxon>
        <taxon>Ecdysozoa</taxon>
        <taxon>Arthropoda</taxon>
        <taxon>Hexapoda</taxon>
        <taxon>Insecta</taxon>
        <taxon>Pterygota</taxon>
        <taxon>Neoptera</taxon>
        <taxon>Endopterygota</taxon>
        <taxon>Diptera</taxon>
        <taxon>Nematocera</taxon>
        <taxon>Culicoidea</taxon>
        <taxon>Culicidae</taxon>
        <taxon>Anophelinae</taxon>
        <taxon>Anopheles</taxon>
    </lineage>
</organism>
<dbReference type="KEGG" id="aara:120900629"/>
<evidence type="ECO:0000256" key="4">
    <source>
        <dbReference type="ARBA" id="ARBA00029452"/>
    </source>
</evidence>
<dbReference type="Proteomes" id="UP000075840">
    <property type="component" value="Unassembled WGS sequence"/>
</dbReference>
<dbReference type="EnsemblMetazoa" id="AARA011363-RA">
    <property type="protein sequence ID" value="AARA011363-PA"/>
    <property type="gene ID" value="AARA011363"/>
</dbReference>
<comment type="subcellular location">
    <subcellularLocation>
        <location evidence="1">Cytoplasm</location>
        <location evidence="1">Cytoskeleton</location>
        <location evidence="1">Microtubule organizing center</location>
        <location evidence="1">Centrosome</location>
        <location evidence="1">Centriole</location>
    </subcellularLocation>
</comment>
<dbReference type="AlphaFoldDB" id="A0A182ICP6"/>
<feature type="compositionally biased region" description="Polar residues" evidence="5">
    <location>
        <begin position="51"/>
        <end position="64"/>
    </location>
</feature>
<keyword evidence="8" id="KW-1185">Reference proteome</keyword>
<accession>A0A182ICP6</accession>
<evidence type="ECO:0000256" key="3">
    <source>
        <dbReference type="ARBA" id="ARBA00023212"/>
    </source>
</evidence>
<keyword evidence="3" id="KW-0206">Cytoskeleton</keyword>
<feature type="compositionally biased region" description="Gly residues" evidence="5">
    <location>
        <begin position="71"/>
        <end position="83"/>
    </location>
</feature>
<protein>
    <recommendedName>
        <fullName evidence="6">Protein phosphatase 1 regulatory subunit 35 C-terminal domain-containing protein</fullName>
    </recommendedName>
</protein>
<evidence type="ECO:0000256" key="5">
    <source>
        <dbReference type="SAM" id="MobiDB-lite"/>
    </source>
</evidence>
<dbReference type="CTD" id="34158"/>
<feature type="compositionally biased region" description="Basic residues" evidence="5">
    <location>
        <begin position="1"/>
        <end position="11"/>
    </location>
</feature>
<dbReference type="GO" id="GO:0005814">
    <property type="term" value="C:centriole"/>
    <property type="evidence" value="ECO:0007669"/>
    <property type="project" value="UniProtKB-SubCell"/>
</dbReference>
<comment type="similarity">
    <text evidence="4">Belongs to the PPP1R35 family.</text>
</comment>
<name>A0A182ICP6_ANOAR</name>
<evidence type="ECO:0000259" key="6">
    <source>
        <dbReference type="Pfam" id="PF15503"/>
    </source>
</evidence>
<dbReference type="VEuPathDB" id="VectorBase:AARA011363"/>
<dbReference type="GeneID" id="120900629"/>
<evidence type="ECO:0000313" key="7">
    <source>
        <dbReference type="EnsemblMetazoa" id="AARA011363-PA"/>
    </source>
</evidence>
<dbReference type="RefSeq" id="XP_040163833.1">
    <property type="nucleotide sequence ID" value="XM_040307899.1"/>
</dbReference>
<feature type="compositionally biased region" description="Polar residues" evidence="5">
    <location>
        <begin position="21"/>
        <end position="33"/>
    </location>
</feature>
<reference evidence="7" key="1">
    <citation type="submission" date="2022-08" db="UniProtKB">
        <authorList>
            <consortium name="EnsemblMetazoa"/>
        </authorList>
    </citation>
    <scope>IDENTIFICATION</scope>
    <source>
        <strain evidence="7">Dongola</strain>
    </source>
</reference>
<dbReference type="RefSeq" id="XP_040163834.1">
    <property type="nucleotide sequence ID" value="XM_040307900.1"/>
</dbReference>
<dbReference type="Pfam" id="PF15503">
    <property type="entry name" value="PPP1R35_C"/>
    <property type="match status" value="1"/>
</dbReference>
<feature type="region of interest" description="Disordered" evidence="5">
    <location>
        <begin position="1"/>
        <end position="90"/>
    </location>
</feature>
<keyword evidence="2" id="KW-0963">Cytoplasm</keyword>
<sequence length="231" mass="25083">MGKNKHGKRKQYLNNVDVPVSKTTANVLKSSAGENVLPPPPAKSILKPSVPASSTRPSSKLQAPSATTSAGAGGSAATSGGGATKYKQPELHTTLGLSKRIETVQKMEAPSINSIGQLTPSSKKRVNAMVTKHLNHLYDQVVFKKLAPVNVNDTVLVPTTRSRLGDAKARYVFKDKKDPEPVLSDYLRPIPPFTFHFVPHIPTAQLGRVAAGDSWNNFHNIEYVMRIMEEH</sequence>
<evidence type="ECO:0000256" key="1">
    <source>
        <dbReference type="ARBA" id="ARBA00004114"/>
    </source>
</evidence>
<feature type="domain" description="Protein phosphatase 1 regulatory subunit 35 C-terminal" evidence="6">
    <location>
        <begin position="89"/>
        <end position="189"/>
    </location>
</feature>